<protein>
    <submittedName>
        <fullName evidence="2">AorFlbE-like protein</fullName>
    </submittedName>
</protein>
<proteinExistence type="predicted"/>
<dbReference type="OrthoDB" id="371463at2759"/>
<feature type="compositionally biased region" description="Basic and acidic residues" evidence="1">
    <location>
        <begin position="290"/>
        <end position="314"/>
    </location>
</feature>
<evidence type="ECO:0000313" key="3">
    <source>
        <dbReference type="Proteomes" id="UP000777438"/>
    </source>
</evidence>
<feature type="compositionally biased region" description="Low complexity" evidence="1">
    <location>
        <begin position="236"/>
        <end position="251"/>
    </location>
</feature>
<gene>
    <name evidence="2" type="ORF">B0T10DRAFT_212203</name>
</gene>
<feature type="region of interest" description="Disordered" evidence="1">
    <location>
        <begin position="187"/>
        <end position="314"/>
    </location>
</feature>
<feature type="compositionally biased region" description="Acidic residues" evidence="1">
    <location>
        <begin position="195"/>
        <end position="208"/>
    </location>
</feature>
<dbReference type="AlphaFoldDB" id="A0A9P8WBZ6"/>
<feature type="compositionally biased region" description="Pro residues" evidence="1">
    <location>
        <begin position="265"/>
        <end position="274"/>
    </location>
</feature>
<dbReference type="EMBL" id="JAGPYM010000004">
    <property type="protein sequence ID" value="KAH6895292.1"/>
    <property type="molecule type" value="Genomic_DNA"/>
</dbReference>
<accession>A0A9P8WBZ6</accession>
<evidence type="ECO:0000313" key="2">
    <source>
        <dbReference type="EMBL" id="KAH6895292.1"/>
    </source>
</evidence>
<organism evidence="2 3">
    <name type="scientific">Thelonectria olida</name>
    <dbReference type="NCBI Taxonomy" id="1576542"/>
    <lineage>
        <taxon>Eukaryota</taxon>
        <taxon>Fungi</taxon>
        <taxon>Dikarya</taxon>
        <taxon>Ascomycota</taxon>
        <taxon>Pezizomycotina</taxon>
        <taxon>Sordariomycetes</taxon>
        <taxon>Hypocreomycetidae</taxon>
        <taxon>Hypocreales</taxon>
        <taxon>Nectriaceae</taxon>
        <taxon>Thelonectria</taxon>
    </lineage>
</organism>
<comment type="caution">
    <text evidence="2">The sequence shown here is derived from an EMBL/GenBank/DDBJ whole genome shotgun (WGS) entry which is preliminary data.</text>
</comment>
<dbReference type="Proteomes" id="UP000777438">
    <property type="component" value="Unassembled WGS sequence"/>
</dbReference>
<name>A0A9P8WBZ6_9HYPO</name>
<evidence type="ECO:0000256" key="1">
    <source>
        <dbReference type="SAM" id="MobiDB-lite"/>
    </source>
</evidence>
<sequence>MPTYLCHGFRWHRRDIRIFVILHDLEDAAPNWVIGPASSLAILSQFHALYDFLPDPPPPAPPPPVAPPKRPLSPLAFDPKMPLMHRDDDHSMPLSRVADDEDHVRMHSSWSPVMLLEEFDPDDLMVASRPYAYVADYVTRIDLSADVVEEMAKYRMRGKGEWFQQLRDEVQKGEDIRWYVVVCGDDVREVPGDSGSEDVDDSDEEDMSGEERPMDVINDGLRPPPSRTGPEQRPRTSPAGTATTDSASAGSLPLRPSPLGSHPSHPIPKMPPEPENQKQPGRPPLRSKKSMAEGLRRLFGVKKDKDKDGPSVPQ</sequence>
<keyword evidence="3" id="KW-1185">Reference proteome</keyword>
<reference evidence="2 3" key="1">
    <citation type="journal article" date="2021" name="Nat. Commun.">
        <title>Genetic determinants of endophytism in the Arabidopsis root mycobiome.</title>
        <authorList>
            <person name="Mesny F."/>
            <person name="Miyauchi S."/>
            <person name="Thiergart T."/>
            <person name="Pickel B."/>
            <person name="Atanasova L."/>
            <person name="Karlsson M."/>
            <person name="Huettel B."/>
            <person name="Barry K.W."/>
            <person name="Haridas S."/>
            <person name="Chen C."/>
            <person name="Bauer D."/>
            <person name="Andreopoulos W."/>
            <person name="Pangilinan J."/>
            <person name="LaButti K."/>
            <person name="Riley R."/>
            <person name="Lipzen A."/>
            <person name="Clum A."/>
            <person name="Drula E."/>
            <person name="Henrissat B."/>
            <person name="Kohler A."/>
            <person name="Grigoriev I.V."/>
            <person name="Martin F.M."/>
            <person name="Hacquard S."/>
        </authorList>
    </citation>
    <scope>NUCLEOTIDE SEQUENCE [LARGE SCALE GENOMIC DNA]</scope>
    <source>
        <strain evidence="2 3">MPI-CAGE-CH-0241</strain>
    </source>
</reference>